<protein>
    <submittedName>
        <fullName evidence="2">Uncharacterized protein</fullName>
    </submittedName>
</protein>
<evidence type="ECO:0000256" key="1">
    <source>
        <dbReference type="SAM" id="Phobius"/>
    </source>
</evidence>
<evidence type="ECO:0000313" key="2">
    <source>
        <dbReference type="EMBL" id="AXH60094.1"/>
    </source>
</evidence>
<name>A0AAD0PWK1_PSEAV</name>
<dbReference type="Proteomes" id="UP000006426">
    <property type="component" value="Plasmid pmppla107"/>
</dbReference>
<keyword evidence="2" id="KW-0614">Plasmid</keyword>
<keyword evidence="1" id="KW-1133">Transmembrane helix</keyword>
<keyword evidence="1" id="KW-0812">Transmembrane</keyword>
<feature type="transmembrane region" description="Helical" evidence="1">
    <location>
        <begin position="41"/>
        <end position="59"/>
    </location>
</feature>
<accession>A0AAD0PWK1</accession>
<proteinExistence type="predicted"/>
<organism evidence="2 3">
    <name type="scientific">Pseudomonas amygdali pv. lachrymans str. M301315</name>
    <dbReference type="NCBI Taxonomy" id="629260"/>
    <lineage>
        <taxon>Bacteria</taxon>
        <taxon>Pseudomonadati</taxon>
        <taxon>Pseudomonadota</taxon>
        <taxon>Gammaproteobacteria</taxon>
        <taxon>Pseudomonadales</taxon>
        <taxon>Pseudomonadaceae</taxon>
        <taxon>Pseudomonas</taxon>
        <taxon>Pseudomonas amygdali</taxon>
    </lineage>
</organism>
<gene>
    <name evidence="2" type="ORF">PLA107_033320</name>
</gene>
<geneLocation type="plasmid" evidence="3">
    <name>pmppla107</name>
</geneLocation>
<sequence length="98" mass="10182">MGIIFLLVQASVTASLPKASRQSFAHKKAGEGPALLCPKTSAIFLGIILTLFSVIWVAVTAAHPPGGLLLGLVILDGLLMIERFSLATHGESSSGKVE</sequence>
<dbReference type="AlphaFoldDB" id="A0AAD0PWK1"/>
<dbReference type="EMBL" id="CP031226">
    <property type="protein sequence ID" value="AXH60094.1"/>
    <property type="molecule type" value="Genomic_DNA"/>
</dbReference>
<reference evidence="2 3" key="1">
    <citation type="journal article" date="2011" name="PLoS Pathog.">
        <title>Dynamic evolution of pathogenicity revealed by sequencing and comparative genomics of 19 Pseudomonas syringae isolates.</title>
        <authorList>
            <person name="Baltrus D.A."/>
            <person name="Nishimura M.T."/>
            <person name="Romanchuk A."/>
            <person name="Chang J.H."/>
            <person name="Mukhtar M.S."/>
            <person name="Cherkis K."/>
            <person name="Roach J."/>
            <person name="Grant S.R."/>
            <person name="Jones C.D."/>
            <person name="Dangl J.L."/>
        </authorList>
    </citation>
    <scope>NUCLEOTIDE SEQUENCE [LARGE SCALE GENOMIC DNA]</scope>
    <source>
        <strain evidence="2 3">M301315</strain>
    </source>
</reference>
<keyword evidence="1" id="KW-0472">Membrane</keyword>
<evidence type="ECO:0000313" key="3">
    <source>
        <dbReference type="Proteomes" id="UP000006426"/>
    </source>
</evidence>